<comment type="subcellular location">
    <subcellularLocation>
        <location evidence="1">Membrane</location>
        <topology evidence="1">Multi-pass membrane protein</topology>
    </subcellularLocation>
</comment>
<feature type="transmembrane region" description="Helical" evidence="6">
    <location>
        <begin position="187"/>
        <end position="209"/>
    </location>
</feature>
<comment type="caution">
    <text evidence="7">The sequence shown here is derived from an EMBL/GenBank/DDBJ whole genome shotgun (WGS) entry which is preliminary data.</text>
</comment>
<evidence type="ECO:0000313" key="7">
    <source>
        <dbReference type="EMBL" id="MXP75002.1"/>
    </source>
</evidence>
<dbReference type="AlphaFoldDB" id="A0A7X3MEX7"/>
<proteinExistence type="inferred from homology"/>
<dbReference type="Gene3D" id="1.20.1080.10">
    <property type="entry name" value="Glycerol uptake facilitator protein"/>
    <property type="match status" value="1"/>
</dbReference>
<feature type="transmembrane region" description="Helical" evidence="6">
    <location>
        <begin position="105"/>
        <end position="126"/>
    </location>
</feature>
<dbReference type="InterPro" id="IPR024002">
    <property type="entry name" value="For/NO2_transpt_CS"/>
</dbReference>
<sequence>MNFFTPAEVAKNYIGAGKAKVNTPISKMFLLAVLAGAFIAMGGVGATTVAVSVPLASVGKFVGACVFPGGLTMVLLAGSELFTGNTLLVIPLLQKEITPAGMLKNWGVVYLGNLAGGLLVAAGVVYSHQPDLFGKQMAVSVISTAAAKCSLSFGDAFIRGILCNFLVCIAVWISFAAKDAAGKIMGLFFPIMMFVLCGFEHSIANMYYIGAGIFAKGIQEYGDAAAAAGVDMGAITWGNFFGANLLPVTIGNIIGGAVCVGCVYWYIYLRKADR</sequence>
<reference evidence="7 8" key="1">
    <citation type="submission" date="2019-12" db="EMBL/GenBank/DDBJ databases">
        <title>Sporaefaciens musculi gen. nov., sp. nov., a novel bacterium isolated from the caecum of an obese mouse.</title>
        <authorList>
            <person name="Rasmussen T.S."/>
            <person name="Streidl T."/>
            <person name="Hitch T.C.A."/>
            <person name="Wortmann E."/>
            <person name="Deptula P."/>
            <person name="Hansen M."/>
            <person name="Nielsen D.S."/>
            <person name="Clavel T."/>
            <person name="Vogensen F.K."/>
        </authorList>
    </citation>
    <scope>NUCLEOTIDE SEQUENCE [LARGE SCALE GENOMIC DNA]</scope>
    <source>
        <strain evidence="7 8">WCA-9-b2</strain>
    </source>
</reference>
<evidence type="ECO:0000256" key="1">
    <source>
        <dbReference type="ARBA" id="ARBA00004141"/>
    </source>
</evidence>
<dbReference type="PROSITE" id="PS01005">
    <property type="entry name" value="FORMATE_NITRITE_TP_1"/>
    <property type="match status" value="1"/>
</dbReference>
<organism evidence="7 8">
    <name type="scientific">Sporofaciens musculi</name>
    <dbReference type="NCBI Taxonomy" id="2681861"/>
    <lineage>
        <taxon>Bacteria</taxon>
        <taxon>Bacillati</taxon>
        <taxon>Bacillota</taxon>
        <taxon>Clostridia</taxon>
        <taxon>Lachnospirales</taxon>
        <taxon>Lachnospiraceae</taxon>
        <taxon>Sporofaciens</taxon>
    </lineage>
</organism>
<gene>
    <name evidence="7" type="ORF">GN277_06290</name>
</gene>
<name>A0A7X3MEX7_9FIRM</name>
<keyword evidence="4 6" id="KW-0472">Membrane</keyword>
<keyword evidence="3 6" id="KW-1133">Transmembrane helix</keyword>
<evidence type="ECO:0000256" key="6">
    <source>
        <dbReference type="SAM" id="Phobius"/>
    </source>
</evidence>
<accession>A0A7X3MEX7</accession>
<dbReference type="GO" id="GO:0015499">
    <property type="term" value="F:formate transmembrane transporter activity"/>
    <property type="evidence" value="ECO:0007669"/>
    <property type="project" value="TreeGrafter"/>
</dbReference>
<evidence type="ECO:0000256" key="5">
    <source>
        <dbReference type="ARBA" id="ARBA00049660"/>
    </source>
</evidence>
<feature type="transmembrane region" description="Helical" evidence="6">
    <location>
        <begin position="245"/>
        <end position="267"/>
    </location>
</feature>
<dbReference type="PANTHER" id="PTHR30520:SF6">
    <property type="entry name" value="FORMATE_NITRATE FAMILY TRANSPORTER (EUROFUNG)"/>
    <property type="match status" value="1"/>
</dbReference>
<protein>
    <submittedName>
        <fullName evidence="7">Formate/nitrite transporter family protein</fullName>
    </submittedName>
</protein>
<evidence type="ECO:0000313" key="8">
    <source>
        <dbReference type="Proteomes" id="UP000460412"/>
    </source>
</evidence>
<feature type="transmembrane region" description="Helical" evidence="6">
    <location>
        <begin position="71"/>
        <end position="93"/>
    </location>
</feature>
<dbReference type="GO" id="GO:0005886">
    <property type="term" value="C:plasma membrane"/>
    <property type="evidence" value="ECO:0007669"/>
    <property type="project" value="TreeGrafter"/>
</dbReference>
<dbReference type="Pfam" id="PF01226">
    <property type="entry name" value="Form_Nir_trans"/>
    <property type="match status" value="1"/>
</dbReference>
<dbReference type="InterPro" id="IPR000292">
    <property type="entry name" value="For/NO2_transpt"/>
</dbReference>
<dbReference type="EMBL" id="WUQX01000001">
    <property type="protein sequence ID" value="MXP75002.1"/>
    <property type="molecule type" value="Genomic_DNA"/>
</dbReference>
<dbReference type="Proteomes" id="UP000460412">
    <property type="component" value="Unassembled WGS sequence"/>
</dbReference>
<dbReference type="InterPro" id="IPR023271">
    <property type="entry name" value="Aquaporin-like"/>
</dbReference>
<evidence type="ECO:0000256" key="2">
    <source>
        <dbReference type="ARBA" id="ARBA00022692"/>
    </source>
</evidence>
<evidence type="ECO:0000256" key="3">
    <source>
        <dbReference type="ARBA" id="ARBA00022989"/>
    </source>
</evidence>
<keyword evidence="2 6" id="KW-0812">Transmembrane</keyword>
<evidence type="ECO:0000256" key="4">
    <source>
        <dbReference type="ARBA" id="ARBA00023136"/>
    </source>
</evidence>
<comment type="similarity">
    <text evidence="5">Belongs to the FNT transporter (TC 1.A.16) family.</text>
</comment>
<feature type="transmembrane region" description="Helical" evidence="6">
    <location>
        <begin position="28"/>
        <end position="51"/>
    </location>
</feature>
<dbReference type="RefSeq" id="WP_159750319.1">
    <property type="nucleotide sequence ID" value="NZ_WUQX01000001.1"/>
</dbReference>
<feature type="transmembrane region" description="Helical" evidence="6">
    <location>
        <begin position="156"/>
        <end position="175"/>
    </location>
</feature>
<keyword evidence="8" id="KW-1185">Reference proteome</keyword>
<dbReference type="PANTHER" id="PTHR30520">
    <property type="entry name" value="FORMATE TRANSPORTER-RELATED"/>
    <property type="match status" value="1"/>
</dbReference>